<comment type="caution">
    <text evidence="1">The sequence shown here is derived from an EMBL/GenBank/DDBJ whole genome shotgun (WGS) entry which is preliminary data.</text>
</comment>
<dbReference type="EMBL" id="QFFZ01000007">
    <property type="protein sequence ID" value="TEB12337.1"/>
    <property type="molecule type" value="Genomic_DNA"/>
</dbReference>
<gene>
    <name evidence="1" type="ORF">Pmgp_00954</name>
</gene>
<reference evidence="1 2" key="1">
    <citation type="journal article" date="2018" name="Environ. Microbiol.">
        <title>Novel energy conservation strategies and behaviour of Pelotomaculum schinkii driving syntrophic propionate catabolism.</title>
        <authorList>
            <person name="Hidalgo-Ahumada C.A.P."/>
            <person name="Nobu M.K."/>
            <person name="Narihiro T."/>
            <person name="Tamaki H."/>
            <person name="Liu W.T."/>
            <person name="Kamagata Y."/>
            <person name="Stams A.J.M."/>
            <person name="Imachi H."/>
            <person name="Sousa D.Z."/>
        </authorList>
    </citation>
    <scope>NUCLEOTIDE SEQUENCE [LARGE SCALE GENOMIC DNA]</scope>
    <source>
        <strain evidence="1 2">MGP</strain>
    </source>
</reference>
<name>A0A4Y7RVP0_9FIRM</name>
<dbReference type="Proteomes" id="UP000297597">
    <property type="component" value="Unassembled WGS sequence"/>
</dbReference>
<proteinExistence type="predicted"/>
<dbReference type="RefSeq" id="WP_134212834.1">
    <property type="nucleotide sequence ID" value="NZ_QFFZ01000007.1"/>
</dbReference>
<organism evidence="1 2">
    <name type="scientific">Pelotomaculum propionicicum</name>
    <dbReference type="NCBI Taxonomy" id="258475"/>
    <lineage>
        <taxon>Bacteria</taxon>
        <taxon>Bacillati</taxon>
        <taxon>Bacillota</taxon>
        <taxon>Clostridia</taxon>
        <taxon>Eubacteriales</taxon>
        <taxon>Desulfotomaculaceae</taxon>
        <taxon>Pelotomaculum</taxon>
    </lineage>
</organism>
<keyword evidence="2" id="KW-1185">Reference proteome</keyword>
<evidence type="ECO:0000313" key="1">
    <source>
        <dbReference type="EMBL" id="TEB12337.1"/>
    </source>
</evidence>
<sequence length="112" mass="12593">MQRTELVCPGCRWEMRVSGNEKAVCDSCGCELPVYECPNCQNQGLVKIKEDGGAADAYFLCFSCGGRWAGSELERCPECYQWRPGEEFEELIICRSSVGFYVCGNCYGKIFK</sequence>
<accession>A0A4Y7RVP0</accession>
<dbReference type="AlphaFoldDB" id="A0A4Y7RVP0"/>
<evidence type="ECO:0000313" key="2">
    <source>
        <dbReference type="Proteomes" id="UP000297597"/>
    </source>
</evidence>
<protein>
    <submittedName>
        <fullName evidence="1">Uncharacterized protein</fullName>
    </submittedName>
</protein>
<dbReference type="OrthoDB" id="9811074at2"/>